<dbReference type="Proteomes" id="UP000623129">
    <property type="component" value="Unassembled WGS sequence"/>
</dbReference>
<dbReference type="EMBL" id="SWLB01000008">
    <property type="protein sequence ID" value="KAF3335580.1"/>
    <property type="molecule type" value="Genomic_DNA"/>
</dbReference>
<evidence type="ECO:0000313" key="2">
    <source>
        <dbReference type="Proteomes" id="UP000623129"/>
    </source>
</evidence>
<dbReference type="PANTHER" id="PTHR33698:SF1">
    <property type="entry name" value="NUCLEAR TRANSPORT FACTOR 2 (NTF2) FAMILY PROTEIN"/>
    <property type="match status" value="1"/>
</dbReference>
<dbReference type="InterPro" id="IPR032710">
    <property type="entry name" value="NTF2-like_dom_sf"/>
</dbReference>
<dbReference type="CDD" id="cd00531">
    <property type="entry name" value="NTF2_like"/>
    <property type="match status" value="1"/>
</dbReference>
<comment type="caution">
    <text evidence="1">The sequence shown here is derived from an EMBL/GenBank/DDBJ whole genome shotgun (WGS) entry which is preliminary data.</text>
</comment>
<proteinExistence type="predicted"/>
<organism evidence="1 2">
    <name type="scientific">Carex littledalei</name>
    <dbReference type="NCBI Taxonomy" id="544730"/>
    <lineage>
        <taxon>Eukaryota</taxon>
        <taxon>Viridiplantae</taxon>
        <taxon>Streptophyta</taxon>
        <taxon>Embryophyta</taxon>
        <taxon>Tracheophyta</taxon>
        <taxon>Spermatophyta</taxon>
        <taxon>Magnoliopsida</taxon>
        <taxon>Liliopsida</taxon>
        <taxon>Poales</taxon>
        <taxon>Cyperaceae</taxon>
        <taxon>Cyperoideae</taxon>
        <taxon>Cariceae</taxon>
        <taxon>Carex</taxon>
        <taxon>Carex subgen. Euthyceras</taxon>
    </lineage>
</organism>
<dbReference type="OrthoDB" id="1886670at2759"/>
<dbReference type="PANTHER" id="PTHR33698">
    <property type="entry name" value="NUCLEAR TRANSPORT FACTOR 2 (NTF2)-LIKE PROTEIN"/>
    <property type="match status" value="1"/>
</dbReference>
<keyword evidence="2" id="KW-1185">Reference proteome</keyword>
<dbReference type="SUPFAM" id="SSF54427">
    <property type="entry name" value="NTF2-like"/>
    <property type="match status" value="1"/>
</dbReference>
<reference evidence="1" key="1">
    <citation type="submission" date="2020-01" db="EMBL/GenBank/DDBJ databases">
        <title>Genome sequence of Kobresia littledalei, the first chromosome-level genome in the family Cyperaceae.</title>
        <authorList>
            <person name="Qu G."/>
        </authorList>
    </citation>
    <scope>NUCLEOTIDE SEQUENCE</scope>
    <source>
        <strain evidence="1">C.B.Clarke</strain>
        <tissue evidence="1">Leaf</tissue>
    </source>
</reference>
<protein>
    <recommendedName>
        <fullName evidence="3">SnoaL-like domain-containing protein</fullName>
    </recommendedName>
</protein>
<evidence type="ECO:0000313" key="1">
    <source>
        <dbReference type="EMBL" id="KAF3335580.1"/>
    </source>
</evidence>
<sequence>MQPMLYSKPLLVAARGGTGTNNAAQEPPSPLQDLVHKFYTYLNSKDVRRLEKLFDPACVIEDEAYYQPLEGQNVHKFFEKLTEAMGQHAVFAIDEICEGDESSITVMWHLGFLRKPGALVFYVVIV</sequence>
<name>A0A833VP92_9POAL</name>
<dbReference type="Gene3D" id="3.10.450.50">
    <property type="match status" value="1"/>
</dbReference>
<gene>
    <name evidence="1" type="ORF">FCM35_KLT20087</name>
</gene>
<dbReference type="AlphaFoldDB" id="A0A833VP92"/>
<accession>A0A833VP92</accession>
<evidence type="ECO:0008006" key="3">
    <source>
        <dbReference type="Google" id="ProtNLM"/>
    </source>
</evidence>